<evidence type="ECO:0000256" key="1">
    <source>
        <dbReference type="ARBA" id="ARBA00022737"/>
    </source>
</evidence>
<keyword evidence="3" id="KW-1185">Reference proteome</keyword>
<evidence type="ECO:0000313" key="2">
    <source>
        <dbReference type="EMBL" id="KAH8488891.1"/>
    </source>
</evidence>
<dbReference type="EMBL" id="JACEGQ020000014">
    <property type="protein sequence ID" value="KAH8488891.1"/>
    <property type="molecule type" value="Genomic_DNA"/>
</dbReference>
<name>A0A8T2X9R8_POPDE</name>
<keyword evidence="1" id="KW-0677">Repeat</keyword>
<gene>
    <name evidence="2" type="ORF">H0E87_024500</name>
</gene>
<dbReference type="Gene3D" id="1.25.40.10">
    <property type="entry name" value="Tetratricopeptide repeat domain"/>
    <property type="match status" value="1"/>
</dbReference>
<dbReference type="Pfam" id="PF01535">
    <property type="entry name" value="PPR"/>
    <property type="match status" value="2"/>
</dbReference>
<organism evidence="2 3">
    <name type="scientific">Populus deltoides</name>
    <name type="common">Eastern poplar</name>
    <name type="synonym">Eastern cottonwood</name>
    <dbReference type="NCBI Taxonomy" id="3696"/>
    <lineage>
        <taxon>Eukaryota</taxon>
        <taxon>Viridiplantae</taxon>
        <taxon>Streptophyta</taxon>
        <taxon>Embryophyta</taxon>
        <taxon>Tracheophyta</taxon>
        <taxon>Spermatophyta</taxon>
        <taxon>Magnoliopsida</taxon>
        <taxon>eudicotyledons</taxon>
        <taxon>Gunneridae</taxon>
        <taxon>Pentapetalae</taxon>
        <taxon>rosids</taxon>
        <taxon>fabids</taxon>
        <taxon>Malpighiales</taxon>
        <taxon>Salicaceae</taxon>
        <taxon>Saliceae</taxon>
        <taxon>Populus</taxon>
    </lineage>
</organism>
<reference evidence="2" key="1">
    <citation type="journal article" date="2021" name="J. Hered.">
        <title>Genome Assembly of Salicaceae Populus deltoides (Eastern Cottonwood) I-69 Based on Nanopore Sequencing and Hi-C Technologies.</title>
        <authorList>
            <person name="Bai S."/>
            <person name="Wu H."/>
            <person name="Zhang J."/>
            <person name="Pan Z."/>
            <person name="Zhao W."/>
            <person name="Li Z."/>
            <person name="Tong C."/>
        </authorList>
    </citation>
    <scope>NUCLEOTIDE SEQUENCE</scope>
    <source>
        <tissue evidence="2">Leaf</tissue>
    </source>
</reference>
<protein>
    <recommendedName>
        <fullName evidence="4">Pentatricopeptide repeat-containing protein</fullName>
    </recommendedName>
</protein>
<evidence type="ECO:0008006" key="4">
    <source>
        <dbReference type="Google" id="ProtNLM"/>
    </source>
</evidence>
<dbReference type="Proteomes" id="UP000807159">
    <property type="component" value="Chromosome 14"/>
</dbReference>
<dbReference type="InterPro" id="IPR011990">
    <property type="entry name" value="TPR-like_helical_dom_sf"/>
</dbReference>
<dbReference type="AlphaFoldDB" id="A0A8T2X9R8"/>
<dbReference type="InterPro" id="IPR002885">
    <property type="entry name" value="PPR_rpt"/>
</dbReference>
<accession>A0A8T2X9R8</accession>
<comment type="caution">
    <text evidence="2">The sequence shown here is derived from an EMBL/GenBank/DDBJ whole genome shotgun (WGS) entry which is preliminary data.</text>
</comment>
<sequence length="268" mass="29500">MRQLSSHWSCTYASAGLISAAVSLFKSISKFNCVNWTESFNTLLHILVKESKLEAAHRIFLGNSCVGSEVSLSWPEPAIGCSLSATLSDALCDIGQVEDALEILSKILMKGVKAPKRCRDRLDLSQCNNGEDMKPTKRLINEALIRGGVPCLGSYSAMAVDLYREGKTGDQTGKVLDKTQERGYKDHHLGLMKRRSDAGYPAIAVGYFQKMAKQVGCVANQKLMAFYWMDFVEMAGSLKQCKGVNYVVRGDGQPGYTLPELSVWNSPR</sequence>
<proteinExistence type="predicted"/>
<evidence type="ECO:0000313" key="3">
    <source>
        <dbReference type="Proteomes" id="UP000807159"/>
    </source>
</evidence>